<dbReference type="AlphaFoldDB" id="A0AAN6TQY3"/>
<organism evidence="2 3">
    <name type="scientific">Parathielavia appendiculata</name>
    <dbReference type="NCBI Taxonomy" id="2587402"/>
    <lineage>
        <taxon>Eukaryota</taxon>
        <taxon>Fungi</taxon>
        <taxon>Dikarya</taxon>
        <taxon>Ascomycota</taxon>
        <taxon>Pezizomycotina</taxon>
        <taxon>Sordariomycetes</taxon>
        <taxon>Sordariomycetidae</taxon>
        <taxon>Sordariales</taxon>
        <taxon>Chaetomiaceae</taxon>
        <taxon>Parathielavia</taxon>
    </lineage>
</organism>
<keyword evidence="3" id="KW-1185">Reference proteome</keyword>
<evidence type="ECO:0000256" key="1">
    <source>
        <dbReference type="SAM" id="MobiDB-lite"/>
    </source>
</evidence>
<feature type="compositionally biased region" description="Polar residues" evidence="1">
    <location>
        <begin position="58"/>
        <end position="70"/>
    </location>
</feature>
<dbReference type="RefSeq" id="XP_062642757.1">
    <property type="nucleotide sequence ID" value="XM_062786803.1"/>
</dbReference>
<dbReference type="GeneID" id="87823572"/>
<feature type="region of interest" description="Disordered" evidence="1">
    <location>
        <begin position="52"/>
        <end position="102"/>
    </location>
</feature>
<evidence type="ECO:0000313" key="3">
    <source>
        <dbReference type="Proteomes" id="UP001302602"/>
    </source>
</evidence>
<comment type="caution">
    <text evidence="2">The sequence shown here is derived from an EMBL/GenBank/DDBJ whole genome shotgun (WGS) entry which is preliminary data.</text>
</comment>
<feature type="compositionally biased region" description="Polar residues" evidence="1">
    <location>
        <begin position="86"/>
        <end position="102"/>
    </location>
</feature>
<gene>
    <name evidence="2" type="ORF">N657DRAFT_322072</name>
</gene>
<protein>
    <submittedName>
        <fullName evidence="2">Uncharacterized protein</fullName>
    </submittedName>
</protein>
<dbReference type="EMBL" id="MU853255">
    <property type="protein sequence ID" value="KAK4118984.1"/>
    <property type="molecule type" value="Genomic_DNA"/>
</dbReference>
<proteinExistence type="predicted"/>
<accession>A0AAN6TQY3</accession>
<reference evidence="2" key="2">
    <citation type="submission" date="2023-05" db="EMBL/GenBank/DDBJ databases">
        <authorList>
            <consortium name="Lawrence Berkeley National Laboratory"/>
            <person name="Steindorff A."/>
            <person name="Hensen N."/>
            <person name="Bonometti L."/>
            <person name="Westerberg I."/>
            <person name="Brannstrom I.O."/>
            <person name="Guillou S."/>
            <person name="Cros-Aarteil S."/>
            <person name="Calhoun S."/>
            <person name="Haridas S."/>
            <person name="Kuo A."/>
            <person name="Mondo S."/>
            <person name="Pangilinan J."/>
            <person name="Riley R."/>
            <person name="Labutti K."/>
            <person name="Andreopoulos B."/>
            <person name="Lipzen A."/>
            <person name="Chen C."/>
            <person name="Yanf M."/>
            <person name="Daum C."/>
            <person name="Ng V."/>
            <person name="Clum A."/>
            <person name="Ohm R."/>
            <person name="Martin F."/>
            <person name="Silar P."/>
            <person name="Natvig D."/>
            <person name="Lalanne C."/>
            <person name="Gautier V."/>
            <person name="Ament-Velasquez S.L."/>
            <person name="Kruys A."/>
            <person name="Hutchinson M.I."/>
            <person name="Powell A.J."/>
            <person name="Barry K."/>
            <person name="Miller A.N."/>
            <person name="Grigoriev I.V."/>
            <person name="Debuchy R."/>
            <person name="Gladieux P."/>
            <person name="Thoren M.H."/>
            <person name="Johannesson H."/>
        </authorList>
    </citation>
    <scope>NUCLEOTIDE SEQUENCE</scope>
    <source>
        <strain evidence="2">CBS 731.68</strain>
    </source>
</reference>
<reference evidence="2" key="1">
    <citation type="journal article" date="2023" name="Mol. Phylogenet. Evol.">
        <title>Genome-scale phylogeny and comparative genomics of the fungal order Sordariales.</title>
        <authorList>
            <person name="Hensen N."/>
            <person name="Bonometti L."/>
            <person name="Westerberg I."/>
            <person name="Brannstrom I.O."/>
            <person name="Guillou S."/>
            <person name="Cros-Aarteil S."/>
            <person name="Calhoun S."/>
            <person name="Haridas S."/>
            <person name="Kuo A."/>
            <person name="Mondo S."/>
            <person name="Pangilinan J."/>
            <person name="Riley R."/>
            <person name="LaButti K."/>
            <person name="Andreopoulos B."/>
            <person name="Lipzen A."/>
            <person name="Chen C."/>
            <person name="Yan M."/>
            <person name="Daum C."/>
            <person name="Ng V."/>
            <person name="Clum A."/>
            <person name="Steindorff A."/>
            <person name="Ohm R.A."/>
            <person name="Martin F."/>
            <person name="Silar P."/>
            <person name="Natvig D.O."/>
            <person name="Lalanne C."/>
            <person name="Gautier V."/>
            <person name="Ament-Velasquez S.L."/>
            <person name="Kruys A."/>
            <person name="Hutchinson M.I."/>
            <person name="Powell A.J."/>
            <person name="Barry K."/>
            <person name="Miller A.N."/>
            <person name="Grigoriev I.V."/>
            <person name="Debuchy R."/>
            <person name="Gladieux P."/>
            <person name="Hiltunen Thoren M."/>
            <person name="Johannesson H."/>
        </authorList>
    </citation>
    <scope>NUCLEOTIDE SEQUENCE</scope>
    <source>
        <strain evidence="2">CBS 731.68</strain>
    </source>
</reference>
<evidence type="ECO:0000313" key="2">
    <source>
        <dbReference type="EMBL" id="KAK4118984.1"/>
    </source>
</evidence>
<name>A0AAN6TQY3_9PEZI</name>
<sequence>MHRFRECAGVSCDGCERSRMGDAFRPPSPAPFGVVTEPDVNRVRERDLVPAKHRASVGPNQLSQQPQSCSARDFAPPAKPAEKSGFCSTLPGNGTGPRASSR</sequence>
<dbReference type="Proteomes" id="UP001302602">
    <property type="component" value="Unassembled WGS sequence"/>
</dbReference>